<keyword evidence="7" id="KW-1185">Reference proteome</keyword>
<sequence>MAHAPRNPALVPGVSRFSRSQSYAKAALFKKKKQAAKSKAAAPAATKTKTVGGAKNGKSRAVLAAKAPRFYAAEDAPVPKVTRKTIRPVALRSSITPGTVLIVLSGKFAGKRVVFLKQLASGLLLVTGPFKVNGVPLRRINQAYVIATSTKVDLSGVKVDEKFNDDYFKRAKEGKKQATEEELFEAGKKQPTAEHRVADQKQVDKAILAAVKKTPYLKAYLNSSFSLSKGQFPHLLRF</sequence>
<dbReference type="EMBL" id="JADGJD010000001">
    <property type="protein sequence ID" value="KAJ3057564.1"/>
    <property type="molecule type" value="Genomic_DNA"/>
</dbReference>
<keyword evidence="3 4" id="KW-0687">Ribonucleoprotein</keyword>
<evidence type="ECO:0000313" key="7">
    <source>
        <dbReference type="Proteomes" id="UP001212841"/>
    </source>
</evidence>
<evidence type="ECO:0000259" key="5">
    <source>
        <dbReference type="Pfam" id="PF03868"/>
    </source>
</evidence>
<protein>
    <recommendedName>
        <fullName evidence="4">60S ribosomal protein L6</fullName>
    </recommendedName>
</protein>
<comment type="caution">
    <text evidence="6">The sequence shown here is derived from an EMBL/GenBank/DDBJ whole genome shotgun (WGS) entry which is preliminary data.</text>
</comment>
<dbReference type="GO" id="GO:0000027">
    <property type="term" value="P:ribosomal large subunit assembly"/>
    <property type="evidence" value="ECO:0007669"/>
    <property type="project" value="TreeGrafter"/>
</dbReference>
<evidence type="ECO:0000256" key="1">
    <source>
        <dbReference type="ARBA" id="ARBA00010592"/>
    </source>
</evidence>
<dbReference type="InterPro" id="IPR041997">
    <property type="entry name" value="Ribosomal_eL6_KOW"/>
</dbReference>
<dbReference type="PANTHER" id="PTHR10715:SF0">
    <property type="entry name" value="LARGE RIBOSOMAL SUBUNIT PROTEIN EL6"/>
    <property type="match status" value="1"/>
</dbReference>
<dbReference type="Pfam" id="PF01159">
    <property type="entry name" value="Ribosomal_L6e"/>
    <property type="match status" value="1"/>
</dbReference>
<dbReference type="CDD" id="cd13156">
    <property type="entry name" value="KOW_RPL6"/>
    <property type="match status" value="1"/>
</dbReference>
<dbReference type="FunFam" id="2.30.30.30:FF:000014">
    <property type="entry name" value="60S ribosomal protein L6"/>
    <property type="match status" value="1"/>
</dbReference>
<accession>A0AAD5SLG0</accession>
<proteinExistence type="inferred from homology"/>
<comment type="similarity">
    <text evidence="1 4">Belongs to the eukaryotic ribosomal protein eL6 family.</text>
</comment>
<dbReference type="AlphaFoldDB" id="A0AAD5SLG0"/>
<dbReference type="PANTHER" id="PTHR10715">
    <property type="entry name" value="60S RIBOSOMAL PROTEIN L6"/>
    <property type="match status" value="1"/>
</dbReference>
<keyword evidence="2 4" id="KW-0689">Ribosomal protein</keyword>
<dbReference type="InterPro" id="IPR008991">
    <property type="entry name" value="Translation_prot_SH3-like_sf"/>
</dbReference>
<dbReference type="GO" id="GO:0003723">
    <property type="term" value="F:RNA binding"/>
    <property type="evidence" value="ECO:0007669"/>
    <property type="project" value="TreeGrafter"/>
</dbReference>
<dbReference type="GO" id="GO:0003735">
    <property type="term" value="F:structural constituent of ribosome"/>
    <property type="evidence" value="ECO:0007669"/>
    <property type="project" value="InterPro"/>
</dbReference>
<evidence type="ECO:0000256" key="2">
    <source>
        <dbReference type="ARBA" id="ARBA00022980"/>
    </source>
</evidence>
<dbReference type="GO" id="GO:0002181">
    <property type="term" value="P:cytoplasmic translation"/>
    <property type="evidence" value="ECO:0007669"/>
    <property type="project" value="TreeGrafter"/>
</dbReference>
<evidence type="ECO:0000313" key="6">
    <source>
        <dbReference type="EMBL" id="KAJ3057564.1"/>
    </source>
</evidence>
<evidence type="ECO:0000256" key="3">
    <source>
        <dbReference type="ARBA" id="ARBA00023274"/>
    </source>
</evidence>
<dbReference type="SUPFAM" id="SSF50104">
    <property type="entry name" value="Translation proteins SH3-like domain"/>
    <property type="match status" value="1"/>
</dbReference>
<dbReference type="InterPro" id="IPR014722">
    <property type="entry name" value="Rib_uL2_dom2"/>
</dbReference>
<dbReference type="InterPro" id="IPR049633">
    <property type="entry name" value="Ribosomal_eL6_CS"/>
</dbReference>
<dbReference type="Proteomes" id="UP001212841">
    <property type="component" value="Unassembled WGS sequence"/>
</dbReference>
<dbReference type="InterPro" id="IPR005568">
    <property type="entry name" value="Ribosomal_uL6_N"/>
</dbReference>
<dbReference type="InterPro" id="IPR000915">
    <property type="entry name" value="60S_ribosomal_eL6"/>
</dbReference>
<name>A0AAD5SLG0_9FUNG</name>
<organism evidence="6 7">
    <name type="scientific">Rhizophlyctis rosea</name>
    <dbReference type="NCBI Taxonomy" id="64517"/>
    <lineage>
        <taxon>Eukaryota</taxon>
        <taxon>Fungi</taxon>
        <taxon>Fungi incertae sedis</taxon>
        <taxon>Chytridiomycota</taxon>
        <taxon>Chytridiomycota incertae sedis</taxon>
        <taxon>Chytridiomycetes</taxon>
        <taxon>Rhizophlyctidales</taxon>
        <taxon>Rhizophlyctidaceae</taxon>
        <taxon>Rhizophlyctis</taxon>
    </lineage>
</organism>
<gene>
    <name evidence="6" type="ORF">HK097_000030</name>
</gene>
<dbReference type="GO" id="GO:0022625">
    <property type="term" value="C:cytosolic large ribosomal subunit"/>
    <property type="evidence" value="ECO:0007669"/>
    <property type="project" value="TreeGrafter"/>
</dbReference>
<feature type="domain" description="Large ribosomal subunit protein uL6 N-terminal" evidence="5">
    <location>
        <begin position="2"/>
        <end position="44"/>
    </location>
</feature>
<reference evidence="6" key="1">
    <citation type="submission" date="2020-05" db="EMBL/GenBank/DDBJ databases">
        <title>Phylogenomic resolution of chytrid fungi.</title>
        <authorList>
            <person name="Stajich J.E."/>
            <person name="Amses K."/>
            <person name="Simmons R."/>
            <person name="Seto K."/>
            <person name="Myers J."/>
            <person name="Bonds A."/>
            <person name="Quandt C.A."/>
            <person name="Barry K."/>
            <person name="Liu P."/>
            <person name="Grigoriev I."/>
            <person name="Longcore J.E."/>
            <person name="James T.Y."/>
        </authorList>
    </citation>
    <scope>NUCLEOTIDE SEQUENCE</scope>
    <source>
        <strain evidence="6">JEL0318</strain>
    </source>
</reference>
<dbReference type="Pfam" id="PF03868">
    <property type="entry name" value="Ribosomal_L6e_N"/>
    <property type="match status" value="1"/>
</dbReference>
<dbReference type="PROSITE" id="PS01170">
    <property type="entry name" value="RIBOSOMAL_L6E"/>
    <property type="match status" value="1"/>
</dbReference>
<evidence type="ECO:0000256" key="4">
    <source>
        <dbReference type="RuleBase" id="RU000662"/>
    </source>
</evidence>
<dbReference type="Gene3D" id="2.30.30.30">
    <property type="match status" value="1"/>
</dbReference>